<organism evidence="2 3">
    <name type="scientific">Turnera subulata</name>
    <dbReference type="NCBI Taxonomy" id="218843"/>
    <lineage>
        <taxon>Eukaryota</taxon>
        <taxon>Viridiplantae</taxon>
        <taxon>Streptophyta</taxon>
        <taxon>Embryophyta</taxon>
        <taxon>Tracheophyta</taxon>
        <taxon>Spermatophyta</taxon>
        <taxon>Magnoliopsida</taxon>
        <taxon>eudicotyledons</taxon>
        <taxon>Gunneridae</taxon>
        <taxon>Pentapetalae</taxon>
        <taxon>rosids</taxon>
        <taxon>fabids</taxon>
        <taxon>Malpighiales</taxon>
        <taxon>Passifloraceae</taxon>
        <taxon>Turnera</taxon>
    </lineage>
</organism>
<protein>
    <submittedName>
        <fullName evidence="2">Uncharacterized protein</fullName>
    </submittedName>
</protein>
<sequence>MRLLEGDLLLPKSLVIQSLQRGPVPPSGASPCTHTPGRGRGRCTLTQMNVAGQIVAQAPPSFPANNFAVESNNNNESTRHDST</sequence>
<reference evidence="2" key="1">
    <citation type="submission" date="2022-02" db="EMBL/GenBank/DDBJ databases">
        <authorList>
            <person name="Henning P.M."/>
            <person name="McCubbin A.G."/>
            <person name="Shore J.S."/>
        </authorList>
    </citation>
    <scope>NUCLEOTIDE SEQUENCE</scope>
    <source>
        <strain evidence="2">F60SS</strain>
        <tissue evidence="2">Leaves</tissue>
    </source>
</reference>
<gene>
    <name evidence="2" type="ORF">Tsubulata_005871</name>
</gene>
<dbReference type="AlphaFoldDB" id="A0A9Q0G2Z2"/>
<proteinExistence type="predicted"/>
<evidence type="ECO:0000313" key="2">
    <source>
        <dbReference type="EMBL" id="KAJ4842216.1"/>
    </source>
</evidence>
<comment type="caution">
    <text evidence="2">The sequence shown here is derived from an EMBL/GenBank/DDBJ whole genome shotgun (WGS) entry which is preliminary data.</text>
</comment>
<dbReference type="EMBL" id="JAKUCV010002551">
    <property type="protein sequence ID" value="KAJ4842216.1"/>
    <property type="molecule type" value="Genomic_DNA"/>
</dbReference>
<evidence type="ECO:0000256" key="1">
    <source>
        <dbReference type="SAM" id="MobiDB-lite"/>
    </source>
</evidence>
<accession>A0A9Q0G2Z2</accession>
<dbReference type="OrthoDB" id="1716208at2759"/>
<name>A0A9Q0G2Z2_9ROSI</name>
<dbReference type="Proteomes" id="UP001141552">
    <property type="component" value="Unassembled WGS sequence"/>
</dbReference>
<dbReference type="PANTHER" id="PTHR33592">
    <property type="entry name" value="TRANSMEMBRANE PROTEIN"/>
    <property type="match status" value="1"/>
</dbReference>
<feature type="compositionally biased region" description="Low complexity" evidence="1">
    <location>
        <begin position="64"/>
        <end position="76"/>
    </location>
</feature>
<keyword evidence="3" id="KW-1185">Reference proteome</keyword>
<reference evidence="2" key="2">
    <citation type="journal article" date="2023" name="Plants (Basel)">
        <title>Annotation of the Turnera subulata (Passifloraceae) Draft Genome Reveals the S-Locus Evolved after the Divergence of Turneroideae from Passifloroideae in a Stepwise Manner.</title>
        <authorList>
            <person name="Henning P.M."/>
            <person name="Roalson E.H."/>
            <person name="Mir W."/>
            <person name="McCubbin A.G."/>
            <person name="Shore J.S."/>
        </authorList>
    </citation>
    <scope>NUCLEOTIDE SEQUENCE</scope>
    <source>
        <strain evidence="2">F60SS</strain>
    </source>
</reference>
<dbReference type="PANTHER" id="PTHR33592:SF3">
    <property type="entry name" value="TRANSMEMBRANE PROTEIN"/>
    <property type="match status" value="1"/>
</dbReference>
<feature type="region of interest" description="Disordered" evidence="1">
    <location>
        <begin position="62"/>
        <end position="83"/>
    </location>
</feature>
<evidence type="ECO:0000313" key="3">
    <source>
        <dbReference type="Proteomes" id="UP001141552"/>
    </source>
</evidence>